<dbReference type="AlphaFoldDB" id="A0A365L8S0"/>
<keyword evidence="4" id="KW-1185">Reference proteome</keyword>
<dbReference type="PROSITE" id="PS51186">
    <property type="entry name" value="GNAT"/>
    <property type="match status" value="1"/>
</dbReference>
<protein>
    <submittedName>
        <fullName evidence="3">GNAT family N-acetyltransferase</fullName>
    </submittedName>
</protein>
<dbReference type="Pfam" id="PF13523">
    <property type="entry name" value="Acetyltransf_8"/>
    <property type="match status" value="1"/>
</dbReference>
<evidence type="ECO:0000313" key="3">
    <source>
        <dbReference type="EMBL" id="RAZ81617.1"/>
    </source>
</evidence>
<dbReference type="EMBL" id="QLZR01000001">
    <property type="protein sequence ID" value="RAZ81617.1"/>
    <property type="molecule type" value="Genomic_DNA"/>
</dbReference>
<dbReference type="InterPro" id="IPR016181">
    <property type="entry name" value="Acyl_CoA_acyltransferase"/>
</dbReference>
<dbReference type="PANTHER" id="PTHR31438:SF1">
    <property type="entry name" value="LYSINE N-ACYLTRANSFERASE C17G9.06C-RELATED"/>
    <property type="match status" value="1"/>
</dbReference>
<accession>A0A365L8S0</accession>
<reference evidence="3 4" key="1">
    <citation type="submission" date="2018-06" db="EMBL/GenBank/DDBJ databases">
        <title>The draft genome sequences of strains SCU63 and S1.</title>
        <authorList>
            <person name="Gan L."/>
        </authorList>
    </citation>
    <scope>NUCLEOTIDE SEQUENCE [LARGE SCALE GENOMIC DNA]</scope>
    <source>
        <strain evidence="3 4">SCU63</strain>
    </source>
</reference>
<dbReference type="Proteomes" id="UP000251002">
    <property type="component" value="Unassembled WGS sequence"/>
</dbReference>
<feature type="domain" description="N-acetyltransferase" evidence="2">
    <location>
        <begin position="1"/>
        <end position="164"/>
    </location>
</feature>
<gene>
    <name evidence="3" type="ORF">DP120_03830</name>
</gene>
<keyword evidence="1" id="KW-0046">Antibiotic resistance</keyword>
<comment type="caution">
    <text evidence="3">The sequence shown here is derived from an EMBL/GenBank/DDBJ whole genome shotgun (WGS) entry which is preliminary data.</text>
</comment>
<dbReference type="PANTHER" id="PTHR31438">
    <property type="entry name" value="LYSINE N-ACYLTRANSFERASE C17G9.06C-RELATED"/>
    <property type="match status" value="1"/>
</dbReference>
<dbReference type="GO" id="GO:0046677">
    <property type="term" value="P:response to antibiotic"/>
    <property type="evidence" value="ECO:0007669"/>
    <property type="project" value="UniProtKB-KW"/>
</dbReference>
<dbReference type="Gene3D" id="3.40.630.30">
    <property type="match status" value="1"/>
</dbReference>
<dbReference type="GO" id="GO:0016410">
    <property type="term" value="F:N-acyltransferase activity"/>
    <property type="evidence" value="ECO:0007669"/>
    <property type="project" value="TreeGrafter"/>
</dbReference>
<proteinExistence type="predicted"/>
<evidence type="ECO:0000259" key="2">
    <source>
        <dbReference type="PROSITE" id="PS51186"/>
    </source>
</evidence>
<sequence length="165" mass="19141">MRKMSHEDLKLMSKWLNTKEVLEFFGDPDAPLSTIQIREKYGPRIDGAVAVEPYIAETEGKPFAFMQCYRLTDEDYKSYGYSIEETIYGIDQFIGEPALFSKGYGTQMLTEFLSFVFNEKGADAVTVDPELTNPRAIRCYEKCGFQKIKKINGERKWLMEITRER</sequence>
<dbReference type="InterPro" id="IPR000182">
    <property type="entry name" value="GNAT_dom"/>
</dbReference>
<organism evidence="3 4">
    <name type="scientific">Planococcus halotolerans</name>
    <dbReference type="NCBI Taxonomy" id="2233542"/>
    <lineage>
        <taxon>Bacteria</taxon>
        <taxon>Bacillati</taxon>
        <taxon>Bacillota</taxon>
        <taxon>Bacilli</taxon>
        <taxon>Bacillales</taxon>
        <taxon>Caryophanaceae</taxon>
        <taxon>Planococcus</taxon>
    </lineage>
</organism>
<name>A0A365L8S0_9BACL</name>
<evidence type="ECO:0000256" key="1">
    <source>
        <dbReference type="ARBA" id="ARBA00023251"/>
    </source>
</evidence>
<keyword evidence="3" id="KW-0808">Transferase</keyword>
<dbReference type="SUPFAM" id="SSF55729">
    <property type="entry name" value="Acyl-CoA N-acyltransferases (Nat)"/>
    <property type="match status" value="1"/>
</dbReference>
<evidence type="ECO:0000313" key="4">
    <source>
        <dbReference type="Proteomes" id="UP000251002"/>
    </source>
</evidence>
<dbReference type="RefSeq" id="WP_112222337.1">
    <property type="nucleotide sequence ID" value="NZ_CP196859.1"/>
</dbReference>